<reference evidence="1" key="1">
    <citation type="submission" date="2022-08" db="EMBL/GenBank/DDBJ databases">
        <title>Genome Sequence of Fusarium decemcellulare.</title>
        <authorList>
            <person name="Buettner E."/>
        </authorList>
    </citation>
    <scope>NUCLEOTIDE SEQUENCE</scope>
    <source>
        <strain evidence="1">Babe19</strain>
    </source>
</reference>
<dbReference type="EMBL" id="JANRMS010000745">
    <property type="protein sequence ID" value="KAJ3534959.1"/>
    <property type="molecule type" value="Genomic_DNA"/>
</dbReference>
<evidence type="ECO:0000313" key="1">
    <source>
        <dbReference type="EMBL" id="KAJ3534959.1"/>
    </source>
</evidence>
<evidence type="ECO:0000313" key="2">
    <source>
        <dbReference type="Proteomes" id="UP001148629"/>
    </source>
</evidence>
<dbReference type="Proteomes" id="UP001148629">
    <property type="component" value="Unassembled WGS sequence"/>
</dbReference>
<accession>A0ACC1S9T6</accession>
<comment type="caution">
    <text evidence="1">The sequence shown here is derived from an EMBL/GenBank/DDBJ whole genome shotgun (WGS) entry which is preliminary data.</text>
</comment>
<gene>
    <name evidence="1" type="ORF">NM208_g7331</name>
</gene>
<sequence>MTQLSSEVCCRKPAPDADMHVYPIFRPTAIPAGFRGTNCHSMPVSAASAGTILETPPSLVPAESNTTTDQVKRNKRGCSSDHKDQAAPSRLAAASSGIELTEDSSDSSSGSKTS</sequence>
<keyword evidence="2" id="KW-1185">Reference proteome</keyword>
<protein>
    <submittedName>
        <fullName evidence="1">Uncharacterized protein</fullName>
    </submittedName>
</protein>
<proteinExistence type="predicted"/>
<organism evidence="1 2">
    <name type="scientific">Fusarium decemcellulare</name>
    <dbReference type="NCBI Taxonomy" id="57161"/>
    <lineage>
        <taxon>Eukaryota</taxon>
        <taxon>Fungi</taxon>
        <taxon>Dikarya</taxon>
        <taxon>Ascomycota</taxon>
        <taxon>Pezizomycotina</taxon>
        <taxon>Sordariomycetes</taxon>
        <taxon>Hypocreomycetidae</taxon>
        <taxon>Hypocreales</taxon>
        <taxon>Nectriaceae</taxon>
        <taxon>Fusarium</taxon>
        <taxon>Fusarium decemcellulare species complex</taxon>
    </lineage>
</organism>
<name>A0ACC1S9T6_9HYPO</name>